<protein>
    <submittedName>
        <fullName evidence="2">Uncharacterized protein</fullName>
    </submittedName>
</protein>
<name>A0A0B7IKE8_9FLAO</name>
<dbReference type="Proteomes" id="UP000039370">
    <property type="component" value="Unassembled WGS sequence"/>
</dbReference>
<keyword evidence="1" id="KW-0812">Transmembrane</keyword>
<accession>A0A0B7IKE8</accession>
<sequence length="84" mass="10017">MKSLSFFQKIIFIINLGFTLLLLFSYIVPYFFSQKFPELSLFSLLLPFLLLVNIVFFLFLDSTALKNRVFFLPLFGYYSRIFSF</sequence>
<keyword evidence="1" id="KW-0472">Membrane</keyword>
<gene>
    <name evidence="2" type="ORF">CCAN11_2440054</name>
</gene>
<reference evidence="3" key="1">
    <citation type="submission" date="2015-01" db="EMBL/GenBank/DDBJ databases">
        <authorList>
            <person name="MANFREDI Pablo"/>
        </authorList>
    </citation>
    <scope>NUCLEOTIDE SEQUENCE [LARGE SCALE GENOMIC DNA]</scope>
    <source>
        <strain evidence="3">Cc11</strain>
    </source>
</reference>
<feature type="transmembrane region" description="Helical" evidence="1">
    <location>
        <begin position="39"/>
        <end position="60"/>
    </location>
</feature>
<evidence type="ECO:0000313" key="3">
    <source>
        <dbReference type="Proteomes" id="UP000039370"/>
    </source>
</evidence>
<organism evidence="2 3">
    <name type="scientific">Capnocytophaga canimorsus</name>
    <dbReference type="NCBI Taxonomy" id="28188"/>
    <lineage>
        <taxon>Bacteria</taxon>
        <taxon>Pseudomonadati</taxon>
        <taxon>Bacteroidota</taxon>
        <taxon>Flavobacteriia</taxon>
        <taxon>Flavobacteriales</taxon>
        <taxon>Flavobacteriaceae</taxon>
        <taxon>Capnocytophaga</taxon>
    </lineage>
</organism>
<dbReference type="AlphaFoldDB" id="A0A0B7IKE8"/>
<evidence type="ECO:0000256" key="1">
    <source>
        <dbReference type="SAM" id="Phobius"/>
    </source>
</evidence>
<proteinExistence type="predicted"/>
<dbReference type="EMBL" id="CDOK01000162">
    <property type="protein sequence ID" value="CEN52370.1"/>
    <property type="molecule type" value="Genomic_DNA"/>
</dbReference>
<feature type="transmembrane region" description="Helical" evidence="1">
    <location>
        <begin position="12"/>
        <end position="33"/>
    </location>
</feature>
<evidence type="ECO:0000313" key="2">
    <source>
        <dbReference type="EMBL" id="CEN52370.1"/>
    </source>
</evidence>
<keyword evidence="1" id="KW-1133">Transmembrane helix</keyword>